<name>A0ABR9DJA8_9GAMM</name>
<dbReference type="PROSITE" id="PS51352">
    <property type="entry name" value="THIOREDOXIN_2"/>
    <property type="match status" value="1"/>
</dbReference>
<dbReference type="InterPro" id="IPR036249">
    <property type="entry name" value="Thioredoxin-like_sf"/>
</dbReference>
<dbReference type="RefSeq" id="WP_192395888.1">
    <property type="nucleotide sequence ID" value="NZ_CAJHIU010000003.1"/>
</dbReference>
<proteinExistence type="predicted"/>
<dbReference type="InterPro" id="IPR013740">
    <property type="entry name" value="Redoxin"/>
</dbReference>
<feature type="domain" description="Thioredoxin" evidence="2">
    <location>
        <begin position="21"/>
        <end position="162"/>
    </location>
</feature>
<dbReference type="PANTHER" id="PTHR42852">
    <property type="entry name" value="THIOL:DISULFIDE INTERCHANGE PROTEIN DSBE"/>
    <property type="match status" value="1"/>
</dbReference>
<feature type="signal peptide" evidence="1">
    <location>
        <begin position="1"/>
        <end position="20"/>
    </location>
</feature>
<dbReference type="PANTHER" id="PTHR42852:SF17">
    <property type="entry name" value="THIOREDOXIN-LIKE PROTEIN HI_1115"/>
    <property type="match status" value="1"/>
</dbReference>
<evidence type="ECO:0000313" key="4">
    <source>
        <dbReference type="Proteomes" id="UP000641152"/>
    </source>
</evidence>
<evidence type="ECO:0000313" key="3">
    <source>
        <dbReference type="EMBL" id="MBD9363183.1"/>
    </source>
</evidence>
<comment type="caution">
    <text evidence="3">The sequence shown here is derived from an EMBL/GenBank/DDBJ whole genome shotgun (WGS) entry which is preliminary data.</text>
</comment>
<protein>
    <submittedName>
        <fullName evidence="3">TlpA family protein disulfide reductase</fullName>
    </submittedName>
</protein>
<dbReference type="Proteomes" id="UP000641152">
    <property type="component" value="Unassembled WGS sequence"/>
</dbReference>
<dbReference type="Gene3D" id="3.40.30.10">
    <property type="entry name" value="Glutaredoxin"/>
    <property type="match status" value="1"/>
</dbReference>
<reference evidence="3 4" key="1">
    <citation type="submission" date="2020-09" db="EMBL/GenBank/DDBJ databases">
        <title>Methylomonas albis sp. nov. and Methylomonas fluvii sp. nov.: Two cold-adapted methanotrophs from the River Elbe and an amended description of Methylovulum psychrotolerans strain Eb1.</title>
        <authorList>
            <person name="Bussmann I.K."/>
            <person name="Klings K.-W."/>
            <person name="Warnstedt J."/>
            <person name="Hoppert M."/>
            <person name="Saborowski A."/>
            <person name="Horn F."/>
            <person name="Liebner S."/>
        </authorList>
    </citation>
    <scope>NUCLEOTIDE SEQUENCE [LARGE SCALE GENOMIC DNA]</scope>
    <source>
        <strain evidence="3 4">EbB</strain>
    </source>
</reference>
<dbReference type="InterPro" id="IPR013766">
    <property type="entry name" value="Thioredoxin_domain"/>
</dbReference>
<sequence>MKLKVVAAFCLIAHCSMVLSAEIGSSVPSCPATSADRTTRLDISAYKGKVVLIDFWASWCGPCRKAMPFLNGLRNEQLKDGFEVIGINVDEDIEAAQEYLKSAVVDYPMAFNPEGDCPRIFEVTAMPSSFIVDKQGKIRLIHLGFRDEDKEGLRKQITQLLSE</sequence>
<gene>
    <name evidence="3" type="ORF">EBB_22410</name>
</gene>
<dbReference type="EMBL" id="JACXST010000003">
    <property type="protein sequence ID" value="MBD9363183.1"/>
    <property type="molecule type" value="Genomic_DNA"/>
</dbReference>
<organism evidence="3 4">
    <name type="scientific">Methylomonas fluvii</name>
    <dbReference type="NCBI Taxonomy" id="1854564"/>
    <lineage>
        <taxon>Bacteria</taxon>
        <taxon>Pseudomonadati</taxon>
        <taxon>Pseudomonadota</taxon>
        <taxon>Gammaproteobacteria</taxon>
        <taxon>Methylococcales</taxon>
        <taxon>Methylococcaceae</taxon>
        <taxon>Methylomonas</taxon>
    </lineage>
</organism>
<dbReference type="InterPro" id="IPR050553">
    <property type="entry name" value="Thioredoxin_ResA/DsbE_sf"/>
</dbReference>
<dbReference type="Pfam" id="PF08534">
    <property type="entry name" value="Redoxin"/>
    <property type="match status" value="1"/>
</dbReference>
<keyword evidence="1" id="KW-0732">Signal</keyword>
<accession>A0ABR9DJA8</accession>
<dbReference type="CDD" id="cd02966">
    <property type="entry name" value="TlpA_like_family"/>
    <property type="match status" value="1"/>
</dbReference>
<evidence type="ECO:0000256" key="1">
    <source>
        <dbReference type="SAM" id="SignalP"/>
    </source>
</evidence>
<keyword evidence="4" id="KW-1185">Reference proteome</keyword>
<dbReference type="SUPFAM" id="SSF52833">
    <property type="entry name" value="Thioredoxin-like"/>
    <property type="match status" value="1"/>
</dbReference>
<evidence type="ECO:0000259" key="2">
    <source>
        <dbReference type="PROSITE" id="PS51352"/>
    </source>
</evidence>
<feature type="chain" id="PRO_5046501337" evidence="1">
    <location>
        <begin position="21"/>
        <end position="163"/>
    </location>
</feature>